<proteinExistence type="predicted"/>
<keyword evidence="2" id="KW-1185">Reference proteome</keyword>
<protein>
    <submittedName>
        <fullName evidence="1">Uncharacterized protein</fullName>
    </submittedName>
</protein>
<reference evidence="2" key="1">
    <citation type="journal article" date="2019" name="Int. J. Syst. Evol. Microbiol.">
        <title>The Global Catalogue of Microorganisms (GCM) 10K type strain sequencing project: providing services to taxonomists for standard genome sequencing and annotation.</title>
        <authorList>
            <consortium name="The Broad Institute Genomics Platform"/>
            <consortium name="The Broad Institute Genome Sequencing Center for Infectious Disease"/>
            <person name="Wu L."/>
            <person name="Ma J."/>
        </authorList>
    </citation>
    <scope>NUCLEOTIDE SEQUENCE [LARGE SCALE GENOMIC DNA]</scope>
    <source>
        <strain evidence="2">JCM 17933</strain>
    </source>
</reference>
<dbReference type="Proteomes" id="UP001500503">
    <property type="component" value="Unassembled WGS sequence"/>
</dbReference>
<comment type="caution">
    <text evidence="1">The sequence shown here is derived from an EMBL/GenBank/DDBJ whole genome shotgun (WGS) entry which is preliminary data.</text>
</comment>
<evidence type="ECO:0000313" key="1">
    <source>
        <dbReference type="EMBL" id="GAA4515680.1"/>
    </source>
</evidence>
<dbReference type="EMBL" id="BAABHF010000050">
    <property type="protein sequence ID" value="GAA4515680.1"/>
    <property type="molecule type" value="Genomic_DNA"/>
</dbReference>
<organism evidence="1 2">
    <name type="scientific">Actinoallomurus oryzae</name>
    <dbReference type="NCBI Taxonomy" id="502180"/>
    <lineage>
        <taxon>Bacteria</taxon>
        <taxon>Bacillati</taxon>
        <taxon>Actinomycetota</taxon>
        <taxon>Actinomycetes</taxon>
        <taxon>Streptosporangiales</taxon>
        <taxon>Thermomonosporaceae</taxon>
        <taxon>Actinoallomurus</taxon>
    </lineage>
</organism>
<evidence type="ECO:0000313" key="2">
    <source>
        <dbReference type="Proteomes" id="UP001500503"/>
    </source>
</evidence>
<sequence>MEINTKAFRDAATAIDQAIDQQPDYPFSSLKIQIPDDNGFLWAPNDDSSLLRAFTDKYSATRHAGYGAREEIIAELNLTSSGLLQMAKMMKDTENINIEDIFRPLLKS</sequence>
<accession>A0ABP8R1D4</accession>
<dbReference type="RefSeq" id="WP_345474005.1">
    <property type="nucleotide sequence ID" value="NZ_BAABHF010000050.1"/>
</dbReference>
<name>A0ABP8R1D4_9ACTN</name>
<gene>
    <name evidence="1" type="ORF">GCM10023191_085800</name>
</gene>